<keyword evidence="3" id="KW-1185">Reference proteome</keyword>
<evidence type="ECO:0000313" key="2">
    <source>
        <dbReference type="EMBL" id="KLO06590.1"/>
    </source>
</evidence>
<evidence type="ECO:0000313" key="3">
    <source>
        <dbReference type="Proteomes" id="UP000053477"/>
    </source>
</evidence>
<accession>A0A0H2R487</accession>
<keyword evidence="1" id="KW-0812">Transmembrane</keyword>
<sequence length="102" mass="11755">MRRGPEPSSTCLQWAAVARGRTDLHMVSTSRALGSLSIRNEIDRVGKDNRIWLVFFSRGPYAVVYSSTLVSLSWLILSPSLSLYQRVLRRKMQGQKHRRTHR</sequence>
<protein>
    <submittedName>
        <fullName evidence="2">Uncharacterized protein</fullName>
    </submittedName>
</protein>
<dbReference type="AlphaFoldDB" id="A0A0H2R487"/>
<feature type="transmembrane region" description="Helical" evidence="1">
    <location>
        <begin position="62"/>
        <end position="84"/>
    </location>
</feature>
<organism evidence="2 3">
    <name type="scientific">Schizopora paradoxa</name>
    <dbReference type="NCBI Taxonomy" id="27342"/>
    <lineage>
        <taxon>Eukaryota</taxon>
        <taxon>Fungi</taxon>
        <taxon>Dikarya</taxon>
        <taxon>Basidiomycota</taxon>
        <taxon>Agaricomycotina</taxon>
        <taxon>Agaricomycetes</taxon>
        <taxon>Hymenochaetales</taxon>
        <taxon>Schizoporaceae</taxon>
        <taxon>Schizopora</taxon>
    </lineage>
</organism>
<dbReference type="Proteomes" id="UP000053477">
    <property type="component" value="Unassembled WGS sequence"/>
</dbReference>
<name>A0A0H2R487_9AGAM</name>
<gene>
    <name evidence="2" type="ORF">SCHPADRAFT_685490</name>
</gene>
<keyword evidence="1" id="KW-1133">Transmembrane helix</keyword>
<reference evidence="2 3" key="1">
    <citation type="submission" date="2015-04" db="EMBL/GenBank/DDBJ databases">
        <title>Complete genome sequence of Schizopora paradoxa KUC8140, a cosmopolitan wood degrader in East Asia.</title>
        <authorList>
            <consortium name="DOE Joint Genome Institute"/>
            <person name="Min B."/>
            <person name="Park H."/>
            <person name="Jang Y."/>
            <person name="Kim J.-J."/>
            <person name="Kim K.H."/>
            <person name="Pangilinan J."/>
            <person name="Lipzen A."/>
            <person name="Riley R."/>
            <person name="Grigoriev I.V."/>
            <person name="Spatafora J.W."/>
            <person name="Choi I.-G."/>
        </authorList>
    </citation>
    <scope>NUCLEOTIDE SEQUENCE [LARGE SCALE GENOMIC DNA]</scope>
    <source>
        <strain evidence="2 3">KUC8140</strain>
    </source>
</reference>
<evidence type="ECO:0000256" key="1">
    <source>
        <dbReference type="SAM" id="Phobius"/>
    </source>
</evidence>
<keyword evidence="1" id="KW-0472">Membrane</keyword>
<proteinExistence type="predicted"/>
<dbReference type="EMBL" id="KQ086194">
    <property type="protein sequence ID" value="KLO06590.1"/>
    <property type="molecule type" value="Genomic_DNA"/>
</dbReference>
<dbReference type="InParanoid" id="A0A0H2R487"/>